<dbReference type="InterPro" id="IPR003441">
    <property type="entry name" value="NAC-dom"/>
</dbReference>
<keyword evidence="8" id="KW-0010">Activator</keyword>
<keyword evidence="6" id="KW-0238">DNA-binding</keyword>
<keyword evidence="10" id="KW-0539">Nucleus</keyword>
<evidence type="ECO:0000259" key="12">
    <source>
        <dbReference type="PROSITE" id="PS51005"/>
    </source>
</evidence>
<keyword evidence="7" id="KW-0472">Membrane</keyword>
<evidence type="ECO:0000256" key="6">
    <source>
        <dbReference type="ARBA" id="ARBA00023125"/>
    </source>
</evidence>
<sequence>MTVLPVKTLPVGYRFRPTDEELIDHYLRLKINGHDKEVTVIREIDICKWEPWDLPYLSVVESTDNEWFFFCPKDRKYQNGQRSNRATEKGYWKATGKDRYITSRKGAKIGMKKSLVFHIGRAPDGKRSNWVIHEYRATDKSLDGTHPGQGAFVLCRLFKKNDMKLEQIVESSNLDEVEDVVSSPTLTKPSSEDEQPETKTPVLGALAETLKPSCIESYPTVDYEKHKIDTPLPIDWKTNSYIAYEMEDNLLDISSLPPDPEMEKILGDLLIPMLEATECQMLSPLHSQIQAEFGNPFMYNSLSANDINTGQDGIPSQYGNDISDMYGFVNSVLIDPEEQSHGDIYAMSTVDSPKSINMLQVSRFQSEVTSELAVPELNSYSYPVPNALSAASGGNQIQTSSNIEASVGYSSAVPNDTSFETGIRVRTRQALNETSLYKSAATGTAPRRLRLHMRAQTGVVQCSLPKESYDSDKIQEGQSNSTEDDKATNVQITDELKESTSEEANKDEQNHDLSNRHEDVPFVSEERVFSYVSAVLVA</sequence>
<evidence type="ECO:0000256" key="7">
    <source>
        <dbReference type="ARBA" id="ARBA00023136"/>
    </source>
</evidence>
<gene>
    <name evidence="13" type="ORF">RD792_013621</name>
</gene>
<evidence type="ECO:0000313" key="14">
    <source>
        <dbReference type="Proteomes" id="UP001291926"/>
    </source>
</evidence>
<keyword evidence="5" id="KW-0805">Transcription regulation</keyword>
<evidence type="ECO:0000256" key="11">
    <source>
        <dbReference type="SAM" id="MobiDB-lite"/>
    </source>
</evidence>
<keyword evidence="3" id="KW-0812">Transmembrane</keyword>
<evidence type="ECO:0000256" key="1">
    <source>
        <dbReference type="ARBA" id="ARBA00004123"/>
    </source>
</evidence>
<name>A0ABR0CTZ4_9LAMI</name>
<feature type="region of interest" description="Disordered" evidence="11">
    <location>
        <begin position="176"/>
        <end position="199"/>
    </location>
</feature>
<evidence type="ECO:0000256" key="8">
    <source>
        <dbReference type="ARBA" id="ARBA00023159"/>
    </source>
</evidence>
<comment type="subcellular location">
    <subcellularLocation>
        <location evidence="2">Membrane</location>
        <topology evidence="2">Single-pass membrane protein</topology>
    </subcellularLocation>
    <subcellularLocation>
        <location evidence="1">Nucleus</location>
    </subcellularLocation>
</comment>
<organism evidence="13 14">
    <name type="scientific">Penstemon davidsonii</name>
    <dbReference type="NCBI Taxonomy" id="160366"/>
    <lineage>
        <taxon>Eukaryota</taxon>
        <taxon>Viridiplantae</taxon>
        <taxon>Streptophyta</taxon>
        <taxon>Embryophyta</taxon>
        <taxon>Tracheophyta</taxon>
        <taxon>Spermatophyta</taxon>
        <taxon>Magnoliopsida</taxon>
        <taxon>eudicotyledons</taxon>
        <taxon>Gunneridae</taxon>
        <taxon>Pentapetalae</taxon>
        <taxon>asterids</taxon>
        <taxon>lamiids</taxon>
        <taxon>Lamiales</taxon>
        <taxon>Plantaginaceae</taxon>
        <taxon>Cheloneae</taxon>
        <taxon>Penstemon</taxon>
    </lineage>
</organism>
<keyword evidence="4" id="KW-1133">Transmembrane helix</keyword>
<evidence type="ECO:0000256" key="2">
    <source>
        <dbReference type="ARBA" id="ARBA00004167"/>
    </source>
</evidence>
<feature type="non-terminal residue" evidence="13">
    <location>
        <position position="538"/>
    </location>
</feature>
<evidence type="ECO:0000256" key="10">
    <source>
        <dbReference type="ARBA" id="ARBA00023242"/>
    </source>
</evidence>
<evidence type="ECO:0000256" key="3">
    <source>
        <dbReference type="ARBA" id="ARBA00022692"/>
    </source>
</evidence>
<dbReference type="PANTHER" id="PTHR31744">
    <property type="entry name" value="PROTEIN CUP-SHAPED COTYLEDON 2-RELATED"/>
    <property type="match status" value="1"/>
</dbReference>
<keyword evidence="9" id="KW-0804">Transcription</keyword>
<evidence type="ECO:0000256" key="5">
    <source>
        <dbReference type="ARBA" id="ARBA00023015"/>
    </source>
</evidence>
<dbReference type="EMBL" id="JAYDYQ010002686">
    <property type="protein sequence ID" value="KAK4480543.1"/>
    <property type="molecule type" value="Genomic_DNA"/>
</dbReference>
<dbReference type="PANTHER" id="PTHR31744:SF216">
    <property type="entry name" value="NAC TRANSCRIPTION FACTOR"/>
    <property type="match status" value="1"/>
</dbReference>
<dbReference type="SUPFAM" id="SSF101941">
    <property type="entry name" value="NAC domain"/>
    <property type="match status" value="1"/>
</dbReference>
<dbReference type="Proteomes" id="UP001291926">
    <property type="component" value="Unassembled WGS sequence"/>
</dbReference>
<dbReference type="InterPro" id="IPR036093">
    <property type="entry name" value="NAC_dom_sf"/>
</dbReference>
<comment type="caution">
    <text evidence="13">The sequence shown here is derived from an EMBL/GenBank/DDBJ whole genome shotgun (WGS) entry which is preliminary data.</text>
</comment>
<evidence type="ECO:0000313" key="13">
    <source>
        <dbReference type="EMBL" id="KAK4480543.1"/>
    </source>
</evidence>
<dbReference type="Gene3D" id="2.170.150.80">
    <property type="entry name" value="NAC domain"/>
    <property type="match status" value="1"/>
</dbReference>
<evidence type="ECO:0000256" key="4">
    <source>
        <dbReference type="ARBA" id="ARBA00022989"/>
    </source>
</evidence>
<dbReference type="PROSITE" id="PS51005">
    <property type="entry name" value="NAC"/>
    <property type="match status" value="1"/>
</dbReference>
<feature type="domain" description="NAC" evidence="12">
    <location>
        <begin position="9"/>
        <end position="160"/>
    </location>
</feature>
<feature type="compositionally biased region" description="Basic and acidic residues" evidence="11">
    <location>
        <begin position="494"/>
        <end position="519"/>
    </location>
</feature>
<reference evidence="13 14" key="1">
    <citation type="journal article" date="2023" name="bioRxiv">
        <title>Genome report: Whole genome sequence and annotation of Penstemon davidsonii.</title>
        <authorList>
            <person name="Ostevik K.L."/>
            <person name="Alabady M."/>
            <person name="Zhang M."/>
            <person name="Rausher M.D."/>
        </authorList>
    </citation>
    <scope>NUCLEOTIDE SEQUENCE [LARGE SCALE GENOMIC DNA]</scope>
    <source>
        <strain evidence="13">DNT005</strain>
        <tissue evidence="13">Whole leaf</tissue>
    </source>
</reference>
<feature type="region of interest" description="Disordered" evidence="11">
    <location>
        <begin position="466"/>
        <end position="519"/>
    </location>
</feature>
<protein>
    <recommendedName>
        <fullName evidence="12">NAC domain-containing protein</fullName>
    </recommendedName>
</protein>
<accession>A0ABR0CTZ4</accession>
<proteinExistence type="predicted"/>
<dbReference type="Pfam" id="PF02365">
    <property type="entry name" value="NAM"/>
    <property type="match status" value="1"/>
</dbReference>
<evidence type="ECO:0000256" key="9">
    <source>
        <dbReference type="ARBA" id="ARBA00023163"/>
    </source>
</evidence>
<keyword evidence="14" id="KW-1185">Reference proteome</keyword>